<keyword evidence="3 5" id="KW-0547">Nucleotide-binding</keyword>
<evidence type="ECO:0000256" key="4">
    <source>
        <dbReference type="ARBA" id="ARBA00023134"/>
    </source>
</evidence>
<dbReference type="PROSITE" id="PS00227">
    <property type="entry name" value="TUBULIN"/>
    <property type="match status" value="1"/>
</dbReference>
<keyword evidence="2 5" id="KW-0493">Microtubule</keyword>
<feature type="domain" description="Tubulin/FtsZ GTPase" evidence="6">
    <location>
        <begin position="47"/>
        <end position="246"/>
    </location>
</feature>
<dbReference type="Gene3D" id="1.10.287.600">
    <property type="entry name" value="Helix hairpin bin"/>
    <property type="match status" value="1"/>
</dbReference>
<dbReference type="Proteomes" id="UP000887578">
    <property type="component" value="Unplaced"/>
</dbReference>
<evidence type="ECO:0000313" key="7">
    <source>
        <dbReference type="Proteomes" id="UP000887578"/>
    </source>
</evidence>
<dbReference type="SMART" id="SM00864">
    <property type="entry name" value="Tubulin"/>
    <property type="match status" value="1"/>
</dbReference>
<reference evidence="8" key="1">
    <citation type="submission" date="2022-11" db="UniProtKB">
        <authorList>
            <consortium name="WormBaseParasite"/>
        </authorList>
    </citation>
    <scope>IDENTIFICATION</scope>
</reference>
<dbReference type="InterPro" id="IPR008280">
    <property type="entry name" value="Tub_FtsZ_C"/>
</dbReference>
<evidence type="ECO:0000313" key="8">
    <source>
        <dbReference type="WBParaSite" id="PDA_v2.g21374.t1"/>
    </source>
</evidence>
<dbReference type="InterPro" id="IPR017975">
    <property type="entry name" value="Tubulin_CS"/>
</dbReference>
<comment type="similarity">
    <text evidence="1 5">Belongs to the tubulin family.</text>
</comment>
<keyword evidence="4 5" id="KW-0342">GTP-binding</keyword>
<dbReference type="SUPFAM" id="SSF52490">
    <property type="entry name" value="Tubulin nucleotide-binding domain-like"/>
    <property type="match status" value="1"/>
</dbReference>
<evidence type="ECO:0000256" key="2">
    <source>
        <dbReference type="ARBA" id="ARBA00022701"/>
    </source>
</evidence>
<dbReference type="InterPro" id="IPR003008">
    <property type="entry name" value="Tubulin_FtsZ_GTPase"/>
</dbReference>
<dbReference type="WBParaSite" id="PDA_v2.g21374.t1">
    <property type="protein sequence ID" value="PDA_v2.g21374.t1"/>
    <property type="gene ID" value="PDA_v2.g21374"/>
</dbReference>
<dbReference type="GO" id="GO:0007017">
    <property type="term" value="P:microtubule-based process"/>
    <property type="evidence" value="ECO:0007669"/>
    <property type="project" value="InterPro"/>
</dbReference>
<evidence type="ECO:0000259" key="6">
    <source>
        <dbReference type="SMART" id="SM00864"/>
    </source>
</evidence>
<dbReference type="Gene3D" id="3.40.50.1440">
    <property type="entry name" value="Tubulin/FtsZ, GTPase domain"/>
    <property type="match status" value="1"/>
</dbReference>
<accession>A0A914PRW6</accession>
<dbReference type="GO" id="GO:0005525">
    <property type="term" value="F:GTP binding"/>
    <property type="evidence" value="ECO:0007669"/>
    <property type="project" value="UniProtKB-UniRule"/>
</dbReference>
<dbReference type="GO" id="GO:0005874">
    <property type="term" value="C:microtubule"/>
    <property type="evidence" value="ECO:0007669"/>
    <property type="project" value="UniProtKB-KW"/>
</dbReference>
<dbReference type="InterPro" id="IPR004057">
    <property type="entry name" value="Epsilon_tubulin"/>
</dbReference>
<evidence type="ECO:0000256" key="3">
    <source>
        <dbReference type="ARBA" id="ARBA00022741"/>
    </source>
</evidence>
<keyword evidence="7" id="KW-1185">Reference proteome</keyword>
<dbReference type="SUPFAM" id="SSF55307">
    <property type="entry name" value="Tubulin C-terminal domain-like"/>
    <property type="match status" value="1"/>
</dbReference>
<dbReference type="InterPro" id="IPR036525">
    <property type="entry name" value="Tubulin/FtsZ_GTPase_sf"/>
</dbReference>
<protein>
    <submittedName>
        <fullName evidence="8">Tubulin/FtsZ GTPase domain-containing protein</fullName>
    </submittedName>
</protein>
<dbReference type="AlphaFoldDB" id="A0A914PRW6"/>
<dbReference type="InterPro" id="IPR023123">
    <property type="entry name" value="Tubulin_C"/>
</dbReference>
<organism evidence="7 8">
    <name type="scientific">Panagrolaimus davidi</name>
    <dbReference type="NCBI Taxonomy" id="227884"/>
    <lineage>
        <taxon>Eukaryota</taxon>
        <taxon>Metazoa</taxon>
        <taxon>Ecdysozoa</taxon>
        <taxon>Nematoda</taxon>
        <taxon>Chromadorea</taxon>
        <taxon>Rhabditida</taxon>
        <taxon>Tylenchina</taxon>
        <taxon>Panagrolaimomorpha</taxon>
        <taxon>Panagrolaimoidea</taxon>
        <taxon>Panagrolaimidae</taxon>
        <taxon>Panagrolaimus</taxon>
    </lineage>
</organism>
<evidence type="ECO:0000256" key="1">
    <source>
        <dbReference type="ARBA" id="ARBA00009636"/>
    </source>
</evidence>
<name>A0A914PRW6_9BILA</name>
<sequence>MPGDIISIQVGQCGNEIGNEFWKRLCTEHCIGMDGYGTTERVKDDNVLTYFSQADDCRFIPRAVLIDLEPRVINSTLNAEFGKLFNLERVFSAGSGAGNNWASGYGAGFNRDSEHGEQILSIIQSEVEISDKIDGFSVSHSIAGGTGSGLGSWILEKLVDEYGHKQIQTFSVFPNSGSDVVVQPYNAILTLQRLIEIPQMVTVLDNEAIEKNAMAKMHIKDPSMKDVNAIIGRIMAGITAPKRFGAPNVVSLFNISAQLCPVSPLHFIQCGVAPMTPVDPKYIQTTTPTHLMKFSPLIPFFDIQYITSFPQAKNRSAVLALNHSSFEKTLSAILHQFDTMYRNKAYIKNFEKEDYFMDGLEPMVEARNMVEDLIKAYADPWTFCSGGRQENEE</sequence>
<dbReference type="PRINTS" id="PR01519">
    <property type="entry name" value="EPSLNTUBULIN"/>
</dbReference>
<proteinExistence type="inferred from homology"/>
<dbReference type="PANTHER" id="PTHR11588">
    <property type="entry name" value="TUBULIN"/>
    <property type="match status" value="1"/>
</dbReference>
<evidence type="ECO:0000256" key="5">
    <source>
        <dbReference type="RuleBase" id="RU000352"/>
    </source>
</evidence>
<dbReference type="InterPro" id="IPR000217">
    <property type="entry name" value="Tubulin"/>
</dbReference>
<dbReference type="Pfam" id="PF00091">
    <property type="entry name" value="Tubulin"/>
    <property type="match status" value="1"/>
</dbReference>
<dbReference type="PRINTS" id="PR01161">
    <property type="entry name" value="TUBULIN"/>
</dbReference>